<dbReference type="EMBL" id="ATLV01022912">
    <property type="status" value="NOT_ANNOTATED_CDS"/>
    <property type="molecule type" value="Genomic_DNA"/>
</dbReference>
<reference evidence="2" key="2">
    <citation type="submission" date="2020-05" db="UniProtKB">
        <authorList>
            <consortium name="EnsemblMetazoa"/>
        </authorList>
    </citation>
    <scope>IDENTIFICATION</scope>
</reference>
<evidence type="ECO:0000313" key="1">
    <source>
        <dbReference type="EMBL" id="KFB48107.1"/>
    </source>
</evidence>
<evidence type="ECO:0000313" key="2">
    <source>
        <dbReference type="EnsemblMetazoa" id="ASIC016082-PA"/>
    </source>
</evidence>
<reference evidence="1 3" key="1">
    <citation type="journal article" date="2014" name="BMC Genomics">
        <title>Genome sequence of Anopheles sinensis provides insight into genetics basis of mosquito competence for malaria parasites.</title>
        <authorList>
            <person name="Zhou D."/>
            <person name="Zhang D."/>
            <person name="Ding G."/>
            <person name="Shi L."/>
            <person name="Hou Q."/>
            <person name="Ye Y."/>
            <person name="Xu Y."/>
            <person name="Zhou H."/>
            <person name="Xiong C."/>
            <person name="Li S."/>
            <person name="Yu J."/>
            <person name="Hong S."/>
            <person name="Yu X."/>
            <person name="Zou P."/>
            <person name="Chen C."/>
            <person name="Chang X."/>
            <person name="Wang W."/>
            <person name="Lv Y."/>
            <person name="Sun Y."/>
            <person name="Ma L."/>
            <person name="Shen B."/>
            <person name="Zhu C."/>
        </authorList>
    </citation>
    <scope>NUCLEOTIDE SEQUENCE [LARGE SCALE GENOMIC DNA]</scope>
</reference>
<dbReference type="AlphaFoldDB" id="A0A084WD13"/>
<keyword evidence="3" id="KW-1185">Reference proteome</keyword>
<sequence>MAAFTVCNNAGRDESASFARLIGAGLSWTSHASLDGRLVDCLSSGFIRAELPNKCFHKAISSVRRRSSGLVQHRQHMAGNVECCSTRLAIGIGFGSRGPILARSKARPAALL</sequence>
<gene>
    <name evidence="1" type="ORF">ZHAS_00016082</name>
</gene>
<name>A0A084WD13_ANOSI</name>
<organism evidence="1">
    <name type="scientific">Anopheles sinensis</name>
    <name type="common">Mosquito</name>
    <dbReference type="NCBI Taxonomy" id="74873"/>
    <lineage>
        <taxon>Eukaryota</taxon>
        <taxon>Metazoa</taxon>
        <taxon>Ecdysozoa</taxon>
        <taxon>Arthropoda</taxon>
        <taxon>Hexapoda</taxon>
        <taxon>Insecta</taxon>
        <taxon>Pterygota</taxon>
        <taxon>Neoptera</taxon>
        <taxon>Endopterygota</taxon>
        <taxon>Diptera</taxon>
        <taxon>Nematocera</taxon>
        <taxon>Culicoidea</taxon>
        <taxon>Culicidae</taxon>
        <taxon>Anophelinae</taxon>
        <taxon>Anopheles</taxon>
    </lineage>
</organism>
<dbReference type="Proteomes" id="UP000030765">
    <property type="component" value="Unassembled WGS sequence"/>
</dbReference>
<dbReference type="VEuPathDB" id="VectorBase:ASIC016082"/>
<proteinExistence type="predicted"/>
<protein>
    <submittedName>
        <fullName evidence="1 2">Uncharacterized protein</fullName>
    </submittedName>
</protein>
<dbReference type="EMBL" id="KE525337">
    <property type="protein sequence ID" value="KFB48107.1"/>
    <property type="molecule type" value="Genomic_DNA"/>
</dbReference>
<evidence type="ECO:0000313" key="3">
    <source>
        <dbReference type="Proteomes" id="UP000030765"/>
    </source>
</evidence>
<accession>A0A084WD13</accession>
<dbReference type="EnsemblMetazoa" id="ASIC016082-RA">
    <property type="protein sequence ID" value="ASIC016082-PA"/>
    <property type="gene ID" value="ASIC016082"/>
</dbReference>